<evidence type="ECO:0000313" key="4">
    <source>
        <dbReference type="Proteomes" id="UP000827092"/>
    </source>
</evidence>
<protein>
    <recommendedName>
        <fullName evidence="2">GH18 domain-containing protein</fullName>
    </recommendedName>
</protein>
<dbReference type="GO" id="GO:0005576">
    <property type="term" value="C:extracellular region"/>
    <property type="evidence" value="ECO:0007669"/>
    <property type="project" value="TreeGrafter"/>
</dbReference>
<dbReference type="EMBL" id="JAFNEN010000448">
    <property type="protein sequence ID" value="KAG8182780.1"/>
    <property type="molecule type" value="Genomic_DNA"/>
</dbReference>
<dbReference type="InterPro" id="IPR029070">
    <property type="entry name" value="Chitinase_insertion_sf"/>
</dbReference>
<feature type="domain" description="GH18" evidence="2">
    <location>
        <begin position="114"/>
        <end position="479"/>
    </location>
</feature>
<evidence type="ECO:0000313" key="3">
    <source>
        <dbReference type="EMBL" id="KAG8182780.1"/>
    </source>
</evidence>
<keyword evidence="4" id="KW-1185">Reference proteome</keyword>
<dbReference type="Pfam" id="PF00704">
    <property type="entry name" value="Glyco_hydro_18"/>
    <property type="match status" value="1"/>
</dbReference>
<dbReference type="GO" id="GO:0004568">
    <property type="term" value="F:chitinase activity"/>
    <property type="evidence" value="ECO:0007669"/>
    <property type="project" value="TreeGrafter"/>
</dbReference>
<comment type="caution">
    <text evidence="3">The sequence shown here is derived from an EMBL/GenBank/DDBJ whole genome shotgun (WGS) entry which is preliminary data.</text>
</comment>
<gene>
    <name evidence="3" type="ORF">JTE90_018653</name>
</gene>
<dbReference type="GO" id="GO:0006032">
    <property type="term" value="P:chitin catabolic process"/>
    <property type="evidence" value="ECO:0007669"/>
    <property type="project" value="TreeGrafter"/>
</dbReference>
<dbReference type="SMART" id="SM00636">
    <property type="entry name" value="Glyco_18"/>
    <property type="match status" value="1"/>
</dbReference>
<accession>A0AAV6UGS9</accession>
<dbReference type="GO" id="GO:0005975">
    <property type="term" value="P:carbohydrate metabolic process"/>
    <property type="evidence" value="ECO:0007669"/>
    <property type="project" value="InterPro"/>
</dbReference>
<dbReference type="PANTHER" id="PTHR11177:SF317">
    <property type="entry name" value="CHITINASE 12-RELATED"/>
    <property type="match status" value="1"/>
</dbReference>
<dbReference type="Gene3D" id="3.10.50.10">
    <property type="match status" value="1"/>
</dbReference>
<evidence type="ECO:0000259" key="2">
    <source>
        <dbReference type="PROSITE" id="PS51910"/>
    </source>
</evidence>
<dbReference type="InterPro" id="IPR017853">
    <property type="entry name" value="GH"/>
</dbReference>
<evidence type="ECO:0000256" key="1">
    <source>
        <dbReference type="ARBA" id="ARBA00023157"/>
    </source>
</evidence>
<proteinExistence type="predicted"/>
<organism evidence="3 4">
    <name type="scientific">Oedothorax gibbosus</name>
    <dbReference type="NCBI Taxonomy" id="931172"/>
    <lineage>
        <taxon>Eukaryota</taxon>
        <taxon>Metazoa</taxon>
        <taxon>Ecdysozoa</taxon>
        <taxon>Arthropoda</taxon>
        <taxon>Chelicerata</taxon>
        <taxon>Arachnida</taxon>
        <taxon>Araneae</taxon>
        <taxon>Araneomorphae</taxon>
        <taxon>Entelegynae</taxon>
        <taxon>Araneoidea</taxon>
        <taxon>Linyphiidae</taxon>
        <taxon>Erigoninae</taxon>
        <taxon>Oedothorax</taxon>
    </lineage>
</organism>
<sequence>MSHKIVYNGNIIELSYSEIEMCLKVILFLILTTQLKPLSSSDVSSSCSNKDRTFILLDTAMSFLSKAKEIVPRCFYDAHQSKKIGTSSSYLDTTKNLISAAKNVLTSRSRDSKFKVVCYFSSLAFYRTGDAKFNFSAFPPRLCTHAIYVFAKMVNNRIESCRPDLDLPGDIDGYKKFNDLKRKNSKLRTLISVGGCPTGSSSFSPMAADPLARSVFAESVLVFIQQHGFDGLDLNWIYSGEDKGKEEYKRNFVILLQTLKEVLKPKGYLLTSSVSPTKYIIDTTYDIPAISKELDFINLLSFHFRKSWQPMTGLNSPLYANEELSEEAKELTVDFVVDYWLKGGAPKQKLVMGMSLMGRTFTLANSTENGVLAPAIGPGNRGRLKADGLLAFFDICENLTKDGWASVWEPDSQTPYAYKGDQWVSYDDQRSLHAKINYLVKKGLAGGLVWSIDVDDFKGTCYGKKYYLLRSISSKLIAG</sequence>
<dbReference type="GO" id="GO:0008061">
    <property type="term" value="F:chitin binding"/>
    <property type="evidence" value="ECO:0007669"/>
    <property type="project" value="InterPro"/>
</dbReference>
<dbReference type="InterPro" id="IPR001223">
    <property type="entry name" value="Glyco_hydro18_cat"/>
</dbReference>
<dbReference type="SUPFAM" id="SSF51445">
    <property type="entry name" value="(Trans)glycosidases"/>
    <property type="match status" value="1"/>
</dbReference>
<dbReference type="PROSITE" id="PS51910">
    <property type="entry name" value="GH18_2"/>
    <property type="match status" value="1"/>
</dbReference>
<dbReference type="FunFam" id="3.10.50.10:FF:000001">
    <property type="entry name" value="Chitinase 3-like 1"/>
    <property type="match status" value="1"/>
</dbReference>
<dbReference type="Gene3D" id="3.20.20.80">
    <property type="entry name" value="Glycosidases"/>
    <property type="match status" value="1"/>
</dbReference>
<keyword evidence="1" id="KW-1015">Disulfide bond</keyword>
<dbReference type="InterPro" id="IPR011583">
    <property type="entry name" value="Chitinase_II/V-like_cat"/>
</dbReference>
<name>A0AAV6UGS9_9ARAC</name>
<dbReference type="InterPro" id="IPR050314">
    <property type="entry name" value="Glycosyl_Hydrlase_18"/>
</dbReference>
<dbReference type="Proteomes" id="UP000827092">
    <property type="component" value="Unassembled WGS sequence"/>
</dbReference>
<dbReference type="PANTHER" id="PTHR11177">
    <property type="entry name" value="CHITINASE"/>
    <property type="match status" value="1"/>
</dbReference>
<dbReference type="SUPFAM" id="SSF54556">
    <property type="entry name" value="Chitinase insertion domain"/>
    <property type="match status" value="1"/>
</dbReference>
<dbReference type="AlphaFoldDB" id="A0AAV6UGS9"/>
<reference evidence="3 4" key="1">
    <citation type="journal article" date="2022" name="Nat. Ecol. Evol.">
        <title>A masculinizing supergene underlies an exaggerated male reproductive morph in a spider.</title>
        <authorList>
            <person name="Hendrickx F."/>
            <person name="De Corte Z."/>
            <person name="Sonet G."/>
            <person name="Van Belleghem S.M."/>
            <person name="Kostlbacher S."/>
            <person name="Vangestel C."/>
        </authorList>
    </citation>
    <scope>NUCLEOTIDE SEQUENCE [LARGE SCALE GENOMIC DNA]</scope>
    <source>
        <strain evidence="3">W744_W776</strain>
    </source>
</reference>